<keyword evidence="2" id="KW-1185">Reference proteome</keyword>
<dbReference type="EMBL" id="JAENHL010000007">
    <property type="protein sequence ID" value="MBK1867647.1"/>
    <property type="molecule type" value="Genomic_DNA"/>
</dbReference>
<protein>
    <submittedName>
        <fullName evidence="1">PAS domain S-box protein</fullName>
    </submittedName>
</protein>
<organism evidence="1 2">
    <name type="scientific">Taklimakanibacter albus</name>
    <dbReference type="NCBI Taxonomy" id="2800327"/>
    <lineage>
        <taxon>Bacteria</taxon>
        <taxon>Pseudomonadati</taxon>
        <taxon>Pseudomonadota</taxon>
        <taxon>Alphaproteobacteria</taxon>
        <taxon>Hyphomicrobiales</taxon>
        <taxon>Aestuariivirgaceae</taxon>
        <taxon>Taklimakanibacter</taxon>
    </lineage>
</organism>
<name>A0ACC5R4Y4_9HYPH</name>
<evidence type="ECO:0000313" key="2">
    <source>
        <dbReference type="Proteomes" id="UP000616151"/>
    </source>
</evidence>
<gene>
    <name evidence="1" type="ORF">JHL16_14915</name>
</gene>
<comment type="caution">
    <text evidence="1">The sequence shown here is derived from an EMBL/GenBank/DDBJ whole genome shotgun (WGS) entry which is preliminary data.</text>
</comment>
<proteinExistence type="predicted"/>
<evidence type="ECO:0000313" key="1">
    <source>
        <dbReference type="EMBL" id="MBK1867647.1"/>
    </source>
</evidence>
<dbReference type="Proteomes" id="UP000616151">
    <property type="component" value="Unassembled WGS sequence"/>
</dbReference>
<accession>A0ACC5R4Y4</accession>
<reference evidence="1" key="1">
    <citation type="submission" date="2021-01" db="EMBL/GenBank/DDBJ databases">
        <authorList>
            <person name="Sun Q."/>
        </authorList>
    </citation>
    <scope>NUCLEOTIDE SEQUENCE</scope>
    <source>
        <strain evidence="1">YIM B02566</strain>
    </source>
</reference>
<sequence length="717" mass="80353">MVQSSPFAPPPGAGNDEQLLRSLFDNTLIGIVILSLDGRITYANAAYAGLVGRSVEELRALRLEDFITSDDAAQIRRNFKEIEEGKRDGYTFERRYVHKDGRIVYVQGAASVLRNKGKPPLVVSQLVDITARKEAERKLANSEQRWSFALESAHQGVWDYDVSSNVTYFSPTWKAMLGYGEAEIANTRQSWEDLLHPDDRARMVETMRRNTEGEFDGIECEFRMRHKAGHWVWILSRGRTVAWTADGRAQRIIGTHTDITSIKNYETQISRLHERLDLAISAGQIGVWDYDLVGETPHWDDRLHKIYGTDASLVRNLDSWSSILHPDDRMRVLTSWEDAQLNHNHYEDEFRIIRPDGEQRFIHSIARIFRDDHGRATRAVGANWDITDQKRLTEKAYEETERLGITLTSIADAVICTDAETLITFMNPVAEKLTGWSSTEVSGMPLATIFNIVDEATGDRAADPVAECLKGNASHQRDGGVFLVNREGGVSDIQMSAAPVRSPAKGSIGAVLVFRDVTEAHARQKKIAHSALHDALTGLPNRTAFIARVNDAITQVRQEHRTHALCFIDLDYFKQVNDRAGHAAGDALLKETAKIIALNCSKKDVPARLGGDEFALLIRDCELPEAQATAERIIAAISRMEFRWELDLFRIGASIGATIISDTAPELSEILHQADKACYAAKEQGRNRVCVYGLLQQPQVDPLADQDARLPSWLQLH</sequence>